<organism evidence="1 2">
    <name type="scientific">Streptoalloteichus hindustanus</name>
    <dbReference type="NCBI Taxonomy" id="2017"/>
    <lineage>
        <taxon>Bacteria</taxon>
        <taxon>Bacillati</taxon>
        <taxon>Actinomycetota</taxon>
        <taxon>Actinomycetes</taxon>
        <taxon>Pseudonocardiales</taxon>
        <taxon>Pseudonocardiaceae</taxon>
        <taxon>Streptoalloteichus</taxon>
    </lineage>
</organism>
<dbReference type="AlphaFoldDB" id="A0A1M5HYQ1"/>
<name>A0A1M5HYQ1_STRHI</name>
<protein>
    <submittedName>
        <fullName evidence="1">Uncharacterized protein</fullName>
    </submittedName>
</protein>
<reference evidence="1 2" key="1">
    <citation type="submission" date="2016-11" db="EMBL/GenBank/DDBJ databases">
        <authorList>
            <person name="Jaros S."/>
            <person name="Januszkiewicz K."/>
            <person name="Wedrychowicz H."/>
        </authorList>
    </citation>
    <scope>NUCLEOTIDE SEQUENCE [LARGE SCALE GENOMIC DNA]</scope>
    <source>
        <strain evidence="1 2">DSM 44523</strain>
    </source>
</reference>
<gene>
    <name evidence="1" type="ORF">SAMN05444320_10719</name>
</gene>
<dbReference type="Proteomes" id="UP000184501">
    <property type="component" value="Unassembled WGS sequence"/>
</dbReference>
<evidence type="ECO:0000313" key="2">
    <source>
        <dbReference type="Proteomes" id="UP000184501"/>
    </source>
</evidence>
<sequence length="128" mass="14055">MLSVARAGVVLGEYFAVVRRFLQPLGESPDLARLCGLGRAVLGGDGSELLSFLHTTRCCLTAHRAPEEVWEWHEAALAVVIDLAAEGATFERLDEEFHRDLVDAYEVCWSSGARDRGRRSRGGGREAL</sequence>
<proteinExistence type="predicted"/>
<accession>A0A1M5HYQ1</accession>
<keyword evidence="2" id="KW-1185">Reference proteome</keyword>
<dbReference type="EMBL" id="FQVN01000007">
    <property type="protein sequence ID" value="SHG21156.1"/>
    <property type="molecule type" value="Genomic_DNA"/>
</dbReference>
<evidence type="ECO:0000313" key="1">
    <source>
        <dbReference type="EMBL" id="SHG21156.1"/>
    </source>
</evidence>